<keyword evidence="3" id="KW-0964">Secreted</keyword>
<comment type="subcellular location">
    <subcellularLocation>
        <location evidence="1">Secreted</location>
    </subcellularLocation>
</comment>
<accession>A0A6G0TVQ4</accession>
<feature type="domain" description="Lipase" evidence="7">
    <location>
        <begin position="54"/>
        <end position="321"/>
    </location>
</feature>
<evidence type="ECO:0000256" key="2">
    <source>
        <dbReference type="ARBA" id="ARBA00010701"/>
    </source>
</evidence>
<organism evidence="8 9">
    <name type="scientific">Aphis glycines</name>
    <name type="common">Soybean aphid</name>
    <dbReference type="NCBI Taxonomy" id="307491"/>
    <lineage>
        <taxon>Eukaryota</taxon>
        <taxon>Metazoa</taxon>
        <taxon>Ecdysozoa</taxon>
        <taxon>Arthropoda</taxon>
        <taxon>Hexapoda</taxon>
        <taxon>Insecta</taxon>
        <taxon>Pterygota</taxon>
        <taxon>Neoptera</taxon>
        <taxon>Paraneoptera</taxon>
        <taxon>Hemiptera</taxon>
        <taxon>Sternorrhyncha</taxon>
        <taxon>Aphidomorpha</taxon>
        <taxon>Aphidoidea</taxon>
        <taxon>Aphididae</taxon>
        <taxon>Aphidini</taxon>
        <taxon>Aphis</taxon>
        <taxon>Aphis</taxon>
    </lineage>
</organism>
<comment type="similarity">
    <text evidence="2 4">Belongs to the AB hydrolase superfamily. Lipase family.</text>
</comment>
<evidence type="ECO:0000313" key="8">
    <source>
        <dbReference type="EMBL" id="KAE9538553.1"/>
    </source>
</evidence>
<proteinExistence type="inferred from homology"/>
<dbReference type="InterPro" id="IPR013818">
    <property type="entry name" value="Lipase"/>
</dbReference>
<feature type="chain" id="PRO_5026147776" description="Lipase domain-containing protein" evidence="6">
    <location>
        <begin position="19"/>
        <end position="324"/>
    </location>
</feature>
<dbReference type="AlphaFoldDB" id="A0A6G0TVQ4"/>
<protein>
    <recommendedName>
        <fullName evidence="7">Lipase domain-containing protein</fullName>
    </recommendedName>
</protein>
<dbReference type="PANTHER" id="PTHR11610">
    <property type="entry name" value="LIPASE"/>
    <property type="match status" value="1"/>
</dbReference>
<dbReference type="Pfam" id="PF00151">
    <property type="entry name" value="Lipase"/>
    <property type="match status" value="1"/>
</dbReference>
<dbReference type="GO" id="GO:0016042">
    <property type="term" value="P:lipid catabolic process"/>
    <property type="evidence" value="ECO:0007669"/>
    <property type="project" value="TreeGrafter"/>
</dbReference>
<feature type="signal peptide" evidence="6">
    <location>
        <begin position="1"/>
        <end position="18"/>
    </location>
</feature>
<keyword evidence="9" id="KW-1185">Reference proteome</keyword>
<dbReference type="GO" id="GO:0016298">
    <property type="term" value="F:lipase activity"/>
    <property type="evidence" value="ECO:0007669"/>
    <property type="project" value="InterPro"/>
</dbReference>
<evidence type="ECO:0000256" key="4">
    <source>
        <dbReference type="RuleBase" id="RU004262"/>
    </source>
</evidence>
<dbReference type="OrthoDB" id="199913at2759"/>
<name>A0A6G0TVQ4_APHGL</name>
<dbReference type="InterPro" id="IPR029058">
    <property type="entry name" value="AB_hydrolase_fold"/>
</dbReference>
<evidence type="ECO:0000256" key="6">
    <source>
        <dbReference type="SAM" id="SignalP"/>
    </source>
</evidence>
<evidence type="ECO:0000313" key="9">
    <source>
        <dbReference type="Proteomes" id="UP000475862"/>
    </source>
</evidence>
<sequence length="324" mass="35872">MRIYVIILVLFLVHTSRSEVVEKIVEAVVMVQSIPADGFKFYYLNSNLGKGNIIEIKYGDEQSIMQHWIKDAPLKLTTHGWDTSVDSKSNKQSLHMWPSVVSISSRWIGVLLPWILSSKYPKPAALTVPVSAVIATFLERVVDITKINLNDIHLIGYGLGAHALGSCVVVILKREKWPELLVSLNAAGPGFQNFKGKVPQLSADDALFVDCIHTAEGTVGYADSLGHVDFFANGGEAPQPECKSIIEFVTAKFGNCSHRRAVELYIDSIYNRRSLIGVSCSSWDDFKDDKCKTNPTAFMGHDTEPSAKGNYYLKTQDSSPFSKN</sequence>
<evidence type="ECO:0000256" key="1">
    <source>
        <dbReference type="ARBA" id="ARBA00004613"/>
    </source>
</evidence>
<comment type="caution">
    <text evidence="8">The sequence shown here is derived from an EMBL/GenBank/DDBJ whole genome shotgun (WGS) entry which is preliminary data.</text>
</comment>
<dbReference type="SUPFAM" id="SSF53474">
    <property type="entry name" value="alpha/beta-Hydrolases"/>
    <property type="match status" value="1"/>
</dbReference>
<gene>
    <name evidence="8" type="ORF">AGLY_005652</name>
</gene>
<feature type="compositionally biased region" description="Polar residues" evidence="5">
    <location>
        <begin position="313"/>
        <end position="324"/>
    </location>
</feature>
<dbReference type="GO" id="GO:0005615">
    <property type="term" value="C:extracellular space"/>
    <property type="evidence" value="ECO:0007669"/>
    <property type="project" value="TreeGrafter"/>
</dbReference>
<dbReference type="Proteomes" id="UP000475862">
    <property type="component" value="Unassembled WGS sequence"/>
</dbReference>
<reference evidence="8 9" key="1">
    <citation type="submission" date="2019-08" db="EMBL/GenBank/DDBJ databases">
        <title>The genome of the soybean aphid Biotype 1, its phylome, world population structure and adaptation to the North American continent.</title>
        <authorList>
            <person name="Giordano R."/>
            <person name="Donthu R.K."/>
            <person name="Hernandez A.G."/>
            <person name="Wright C.L."/>
            <person name="Zimin A.V."/>
        </authorList>
    </citation>
    <scope>NUCLEOTIDE SEQUENCE [LARGE SCALE GENOMIC DNA]</scope>
    <source>
        <tissue evidence="8">Whole aphids</tissue>
    </source>
</reference>
<feature type="region of interest" description="Disordered" evidence="5">
    <location>
        <begin position="297"/>
        <end position="324"/>
    </location>
</feature>
<evidence type="ECO:0000256" key="5">
    <source>
        <dbReference type="SAM" id="MobiDB-lite"/>
    </source>
</evidence>
<dbReference type="PRINTS" id="PR00821">
    <property type="entry name" value="TAGLIPASE"/>
</dbReference>
<dbReference type="InterPro" id="IPR000734">
    <property type="entry name" value="TAG_lipase"/>
</dbReference>
<evidence type="ECO:0000259" key="7">
    <source>
        <dbReference type="Pfam" id="PF00151"/>
    </source>
</evidence>
<dbReference type="Gene3D" id="3.40.50.1820">
    <property type="entry name" value="alpha/beta hydrolase"/>
    <property type="match status" value="1"/>
</dbReference>
<keyword evidence="6" id="KW-0732">Signal</keyword>
<dbReference type="EMBL" id="VYZN01000016">
    <property type="protein sequence ID" value="KAE9538553.1"/>
    <property type="molecule type" value="Genomic_DNA"/>
</dbReference>
<evidence type="ECO:0000256" key="3">
    <source>
        <dbReference type="ARBA" id="ARBA00022525"/>
    </source>
</evidence>